<feature type="transmembrane region" description="Helical" evidence="2">
    <location>
        <begin position="203"/>
        <end position="224"/>
    </location>
</feature>
<reference evidence="3" key="2">
    <citation type="submission" date="2016-04" db="EMBL/GenBank/DDBJ databases">
        <authorList>
            <person name="Evans L.H."/>
            <person name="Alamgir A."/>
            <person name="Owens N."/>
            <person name="Weber N.D."/>
            <person name="Virtaneva K."/>
            <person name="Barbian K."/>
            <person name="Babar A."/>
            <person name="Rosenke K."/>
        </authorList>
    </citation>
    <scope>NUCLEOTIDE SEQUENCE</scope>
    <source>
        <strain evidence="3">UB2112</strain>
    </source>
</reference>
<dbReference type="EMBL" id="LT558119">
    <property type="protein sequence ID" value="SAM78503.1"/>
    <property type="molecule type" value="Genomic_DNA"/>
</dbReference>
<feature type="region of interest" description="Disordered" evidence="1">
    <location>
        <begin position="405"/>
        <end position="425"/>
    </location>
</feature>
<feature type="transmembrane region" description="Helical" evidence="2">
    <location>
        <begin position="36"/>
        <end position="55"/>
    </location>
</feature>
<sequence length="425" mass="46572">MERHDGSEYLPYIFGSEPHGSQVIALMRFSQEATTWNLPLMIAQTLLVAEIIRTYPAEIRMLMRVYQRKKPNMAEIFFVLIKYLTLIAVICDILVTETLAAKSDLACRSWAWTSSTFYFLCSTLVFCVIGWRARIIFRTRKLATYLITAGLVGQLAIAMWANTRISKADALSPAGTCAPSAQVHGSPDDNESLHIHFWGSSTFWFLFYNTIFDLAILIACCLRLKKTSSGPNGLTQIAKVLFINNVHYMVAVETCNLLTVVMLMGWASKLPPVHSTSIAIQIVVGLQMLIGEQEAVYSPSCSRVTYSTGGFSSNNGSYSKPHHNATSSNASFSSPNRALSYVKRPGTANTGTDVTPGEYRGRKGTFSSISSVPAYVKSSPTDELAPQLPPKSTVNMKQEVQVSIDMSPVPPHSGATNVAPGGPFQ</sequence>
<feature type="region of interest" description="Disordered" evidence="1">
    <location>
        <begin position="341"/>
        <end position="365"/>
    </location>
</feature>
<feature type="transmembrane region" description="Helical" evidence="2">
    <location>
        <begin position="143"/>
        <end position="161"/>
    </location>
</feature>
<dbReference type="OrthoDB" id="2548644at2759"/>
<reference evidence="4" key="3">
    <citation type="submission" date="2018-08" db="EMBL/GenBank/DDBJ databases">
        <authorList>
            <person name="Guldener U."/>
        </authorList>
    </citation>
    <scope>NUCLEOTIDE SEQUENCE</scope>
    <source>
        <strain evidence="4">UB2</strain>
    </source>
</reference>
<dbReference type="Proteomes" id="UP000179920">
    <property type="component" value="Chromosome III"/>
</dbReference>
<keyword evidence="2" id="KW-0812">Transmembrane</keyword>
<protein>
    <submittedName>
        <fullName evidence="3">Uncharacterized protein</fullName>
    </submittedName>
</protein>
<dbReference type="EMBL" id="ULHB01000053">
    <property type="protein sequence ID" value="SYW79351.1"/>
    <property type="molecule type" value="Genomic_DNA"/>
</dbReference>
<evidence type="ECO:0000313" key="3">
    <source>
        <dbReference type="EMBL" id="SAM78503.1"/>
    </source>
</evidence>
<keyword evidence="2" id="KW-0472">Membrane</keyword>
<keyword evidence="6" id="KW-1185">Reference proteome</keyword>
<dbReference type="AlphaFoldDB" id="A0A1K0G092"/>
<evidence type="ECO:0000313" key="5">
    <source>
        <dbReference type="Proteomes" id="UP000179920"/>
    </source>
</evidence>
<evidence type="ECO:0000313" key="6">
    <source>
        <dbReference type="Proteomes" id="UP000658997"/>
    </source>
</evidence>
<organism evidence="3 5">
    <name type="scientific">Ustilago bromivora</name>
    <dbReference type="NCBI Taxonomy" id="307758"/>
    <lineage>
        <taxon>Eukaryota</taxon>
        <taxon>Fungi</taxon>
        <taxon>Dikarya</taxon>
        <taxon>Basidiomycota</taxon>
        <taxon>Ustilaginomycotina</taxon>
        <taxon>Ustilaginomycetes</taxon>
        <taxon>Ustilaginales</taxon>
        <taxon>Ustilaginaceae</taxon>
        <taxon>Ustilago</taxon>
    </lineage>
</organism>
<feature type="transmembrane region" description="Helical" evidence="2">
    <location>
        <begin position="110"/>
        <end position="131"/>
    </location>
</feature>
<accession>A0A1K0G092</accession>
<reference evidence="5" key="1">
    <citation type="submission" date="2016-04" db="EMBL/GenBank/DDBJ databases">
        <authorList>
            <person name="Guldener U."/>
            <person name="Guldener U."/>
        </authorList>
    </citation>
    <scope>NUCLEOTIDE SEQUENCE [LARGE SCALE GENOMIC DNA]</scope>
    <source>
        <strain evidence="5">UB2112</strain>
    </source>
</reference>
<evidence type="ECO:0000256" key="2">
    <source>
        <dbReference type="SAM" id="Phobius"/>
    </source>
</evidence>
<gene>
    <name evidence="4" type="ORF">UBRO2_03035</name>
    <name evidence="3" type="ORF">UBRO_02063</name>
</gene>
<evidence type="ECO:0000256" key="1">
    <source>
        <dbReference type="SAM" id="MobiDB-lite"/>
    </source>
</evidence>
<proteinExistence type="predicted"/>
<evidence type="ECO:0000313" key="4">
    <source>
        <dbReference type="EMBL" id="SYW79351.1"/>
    </source>
</evidence>
<feature type="transmembrane region" description="Helical" evidence="2">
    <location>
        <begin position="245"/>
        <end position="267"/>
    </location>
</feature>
<dbReference type="Proteomes" id="UP000658997">
    <property type="component" value="Unassembled WGS sequence"/>
</dbReference>
<feature type="transmembrane region" description="Helical" evidence="2">
    <location>
        <begin position="76"/>
        <end position="95"/>
    </location>
</feature>
<name>A0A1K0G092_9BASI</name>
<keyword evidence="2" id="KW-1133">Transmembrane helix</keyword>